<comment type="caution">
    <text evidence="9">The sequence shown here is derived from an EMBL/GenBank/DDBJ whole genome shotgun (WGS) entry which is preliminary data.</text>
</comment>
<dbReference type="PROSITE" id="PS50850">
    <property type="entry name" value="MFS"/>
    <property type="match status" value="1"/>
</dbReference>
<evidence type="ECO:0000259" key="8">
    <source>
        <dbReference type="PROSITE" id="PS50850"/>
    </source>
</evidence>
<comment type="subcellular location">
    <subcellularLocation>
        <location evidence="1">Cell membrane</location>
        <topology evidence="1">Multi-pass membrane protein</topology>
    </subcellularLocation>
</comment>
<evidence type="ECO:0000256" key="7">
    <source>
        <dbReference type="SAM" id="Phobius"/>
    </source>
</evidence>
<evidence type="ECO:0000256" key="3">
    <source>
        <dbReference type="ARBA" id="ARBA00022448"/>
    </source>
</evidence>
<dbReference type="PANTHER" id="PTHR23504:SF15">
    <property type="entry name" value="MAJOR FACILITATOR SUPERFAMILY (MFS) PROFILE DOMAIN-CONTAINING PROTEIN"/>
    <property type="match status" value="1"/>
</dbReference>
<evidence type="ECO:0000256" key="4">
    <source>
        <dbReference type="ARBA" id="ARBA00022692"/>
    </source>
</evidence>
<reference evidence="9 10" key="1">
    <citation type="submission" date="2020-08" db="EMBL/GenBank/DDBJ databases">
        <title>Bridging the membrane lipid divide: bacteria of the FCB group superphylum have the potential to synthesize archaeal ether lipids.</title>
        <authorList>
            <person name="Villanueva L."/>
            <person name="Von Meijenfeldt F.A.B."/>
            <person name="Westbye A.B."/>
            <person name="Yadav S."/>
            <person name="Hopmans E.C."/>
            <person name="Dutilh B.E."/>
            <person name="Sinninghe Damste J.S."/>
        </authorList>
    </citation>
    <scope>NUCLEOTIDE SEQUENCE [LARGE SCALE GENOMIC DNA]</scope>
    <source>
        <strain evidence="9">NIOZ-UU36</strain>
    </source>
</reference>
<dbReference type="InterPro" id="IPR020846">
    <property type="entry name" value="MFS_dom"/>
</dbReference>
<organism evidence="9 10">
    <name type="scientific">Candidatus Desulfolinea nitratireducens</name>
    <dbReference type="NCBI Taxonomy" id="2841698"/>
    <lineage>
        <taxon>Bacteria</taxon>
        <taxon>Bacillati</taxon>
        <taxon>Chloroflexota</taxon>
        <taxon>Anaerolineae</taxon>
        <taxon>Anaerolineales</taxon>
        <taxon>Anaerolineales incertae sedis</taxon>
        <taxon>Candidatus Desulfolinea</taxon>
    </lineage>
</organism>
<dbReference type="Proteomes" id="UP000614469">
    <property type="component" value="Unassembled WGS sequence"/>
</dbReference>
<dbReference type="AlphaFoldDB" id="A0A8J6TH84"/>
<proteinExistence type="inferred from homology"/>
<dbReference type="EMBL" id="JACNJN010000190">
    <property type="protein sequence ID" value="MBC8336763.1"/>
    <property type="molecule type" value="Genomic_DNA"/>
</dbReference>
<dbReference type="InterPro" id="IPR011701">
    <property type="entry name" value="MFS"/>
</dbReference>
<dbReference type="Gene3D" id="1.20.1250.20">
    <property type="entry name" value="MFS general substrate transporter like domains"/>
    <property type="match status" value="1"/>
</dbReference>
<name>A0A8J6TH84_9CHLR</name>
<feature type="transmembrane region" description="Helical" evidence="7">
    <location>
        <begin position="12"/>
        <end position="32"/>
    </location>
</feature>
<dbReference type="GO" id="GO:0005886">
    <property type="term" value="C:plasma membrane"/>
    <property type="evidence" value="ECO:0007669"/>
    <property type="project" value="UniProtKB-SubCell"/>
</dbReference>
<evidence type="ECO:0000256" key="1">
    <source>
        <dbReference type="ARBA" id="ARBA00004651"/>
    </source>
</evidence>
<evidence type="ECO:0000313" key="10">
    <source>
        <dbReference type="Proteomes" id="UP000614469"/>
    </source>
</evidence>
<keyword evidence="4 7" id="KW-0812">Transmembrane</keyword>
<feature type="transmembrane region" description="Helical" evidence="7">
    <location>
        <begin position="348"/>
        <end position="368"/>
    </location>
</feature>
<keyword evidence="6 7" id="KW-0472">Membrane</keyword>
<feature type="transmembrane region" description="Helical" evidence="7">
    <location>
        <begin position="420"/>
        <end position="438"/>
    </location>
</feature>
<evidence type="ECO:0000256" key="5">
    <source>
        <dbReference type="ARBA" id="ARBA00022989"/>
    </source>
</evidence>
<dbReference type="InterPro" id="IPR001958">
    <property type="entry name" value="Tet-R_TetA/multi-R_MdtG-like"/>
</dbReference>
<feature type="transmembrane region" description="Helical" evidence="7">
    <location>
        <begin position="284"/>
        <end position="301"/>
    </location>
</feature>
<feature type="transmembrane region" description="Helical" evidence="7">
    <location>
        <begin position="254"/>
        <end position="272"/>
    </location>
</feature>
<accession>A0A8J6TH84</accession>
<dbReference type="InterPro" id="IPR036259">
    <property type="entry name" value="MFS_trans_sf"/>
</dbReference>
<dbReference type="PROSITE" id="PS00216">
    <property type="entry name" value="SUGAR_TRANSPORT_1"/>
    <property type="match status" value="1"/>
</dbReference>
<evidence type="ECO:0000256" key="2">
    <source>
        <dbReference type="ARBA" id="ARBA00007520"/>
    </source>
</evidence>
<dbReference type="PANTHER" id="PTHR23504">
    <property type="entry name" value="MAJOR FACILITATOR SUPERFAMILY DOMAIN-CONTAINING PROTEIN 10"/>
    <property type="match status" value="1"/>
</dbReference>
<feature type="transmembrane region" description="Helical" evidence="7">
    <location>
        <begin position="216"/>
        <end position="234"/>
    </location>
</feature>
<dbReference type="PRINTS" id="PR01035">
    <property type="entry name" value="TCRTETA"/>
</dbReference>
<protein>
    <submittedName>
        <fullName evidence="9">MFS transporter</fullName>
    </submittedName>
</protein>
<gene>
    <name evidence="9" type="ORF">H8E29_15985</name>
</gene>
<dbReference type="SUPFAM" id="SSF103473">
    <property type="entry name" value="MFS general substrate transporter"/>
    <property type="match status" value="1"/>
</dbReference>
<feature type="transmembrane region" description="Helical" evidence="7">
    <location>
        <begin position="133"/>
        <end position="157"/>
    </location>
</feature>
<feature type="transmembrane region" description="Helical" evidence="7">
    <location>
        <begin position="163"/>
        <end position="185"/>
    </location>
</feature>
<comment type="similarity">
    <text evidence="2">Belongs to the major facilitator superfamily. TCR/Tet family.</text>
</comment>
<sequence>MTEEKLDFKRILPVFVIVLIDLLGLTIIIPLMPLYAAAFGASAFMIGLLGAAYPAMQFIGAPLLGRLSDRFGRKPVLVVSQIGTFVGFIVLAMANSLWLLFLARLIDGLSGANIATAQAAISDSTTEKTRTQGLGLLGAAFGLGFILGPIIAFISLAASGNDYRVPALVAAVFSLLSILLTSFWFKETLPEEQRGKSKKKSAFTLKAMYDAVRHPAVGLLLVLMFAQQVAFGGFEQFLALFTLNRLGMNASDNSLIFIFVGIIVVAVQGGLIGRWSRKYGDRKLIYAGLATLAIGLTMTAFTPRQPMPGYSQAELTAELQVDTEFRAGEHPTTQGLEVDLPPDDNKGWLGLGWILVAMIPASIGGGILQPAVNSLLSKRVPKDEIGGTLGISAAFLSGANAIAPLIMGVLFQFFGSTAPFLFAGLLMAMLLLFAVRMIRPAAAEIVAA</sequence>
<feature type="domain" description="Major facilitator superfamily (MFS) profile" evidence="8">
    <location>
        <begin position="10"/>
        <end position="442"/>
    </location>
</feature>
<feature type="transmembrane region" description="Helical" evidence="7">
    <location>
        <begin position="76"/>
        <end position="94"/>
    </location>
</feature>
<keyword evidence="5 7" id="KW-1133">Transmembrane helix</keyword>
<feature type="transmembrane region" description="Helical" evidence="7">
    <location>
        <begin position="389"/>
        <end position="414"/>
    </location>
</feature>
<evidence type="ECO:0000313" key="9">
    <source>
        <dbReference type="EMBL" id="MBC8336763.1"/>
    </source>
</evidence>
<keyword evidence="3" id="KW-0813">Transport</keyword>
<evidence type="ECO:0000256" key="6">
    <source>
        <dbReference type="ARBA" id="ARBA00023136"/>
    </source>
</evidence>
<dbReference type="GO" id="GO:0022857">
    <property type="term" value="F:transmembrane transporter activity"/>
    <property type="evidence" value="ECO:0007669"/>
    <property type="project" value="InterPro"/>
</dbReference>
<dbReference type="Pfam" id="PF07690">
    <property type="entry name" value="MFS_1"/>
    <property type="match status" value="2"/>
</dbReference>
<dbReference type="InterPro" id="IPR005829">
    <property type="entry name" value="Sugar_transporter_CS"/>
</dbReference>
<feature type="transmembrane region" description="Helical" evidence="7">
    <location>
        <begin position="38"/>
        <end position="64"/>
    </location>
</feature>